<sequence length="374" mass="42736">MFAPGTKASNQMKRIGEKNLKRSKIMMSRIRNNLNTSGISEVSAYIAPDREDVTCKLLKHFGDNESWSLKEYCAEFGLSLTTMKDIDGREDTSIEELREVANGLIKVENMFGPVSGSNKAIVTTYVHEVFYPALKGHFQTLRLLLQHKIQGTSSHGVADGAVTGTKERIELICTCTELKNQQTVRQGTTQVVAEMVAAYERNNHNGVKIPEIWGVASNFFSFSFLRFIPEDKTIQYYKDSPLTFAQDPRGEPMSLEYLGKTDAKEIISVLKFVVKRSAETLANAKYDEKYYELQVEKAFPKQNYFVDWDGVRMPVRLRTIHFEGFKRSLYKAFKMEGHDPTTKPINKIYIMHQKMEMELKYDQSLRCLKPGSTI</sequence>
<evidence type="ECO:0000313" key="2">
    <source>
        <dbReference type="Proteomes" id="UP001431209"/>
    </source>
</evidence>
<dbReference type="GO" id="GO:0032259">
    <property type="term" value="P:methylation"/>
    <property type="evidence" value="ECO:0007669"/>
    <property type="project" value="UniProtKB-KW"/>
</dbReference>
<dbReference type="Proteomes" id="UP001431209">
    <property type="component" value="Unassembled WGS sequence"/>
</dbReference>
<accession>A0AAW2YLS0</accession>
<comment type="caution">
    <text evidence="1">The sequence shown here is derived from an EMBL/GenBank/DDBJ whole genome shotgun (WGS) entry which is preliminary data.</text>
</comment>
<dbReference type="EMBL" id="JAOPGA020000323">
    <property type="protein sequence ID" value="KAL0478187.1"/>
    <property type="molecule type" value="Genomic_DNA"/>
</dbReference>
<gene>
    <name evidence="1" type="ORF">AKO1_008450</name>
</gene>
<keyword evidence="2" id="KW-1185">Reference proteome</keyword>
<reference evidence="1 2" key="1">
    <citation type="submission" date="2024-03" db="EMBL/GenBank/DDBJ databases">
        <title>The Acrasis kona genome and developmental transcriptomes reveal deep origins of eukaryotic multicellular pathways.</title>
        <authorList>
            <person name="Sheikh S."/>
            <person name="Fu C.-J."/>
            <person name="Brown M.W."/>
            <person name="Baldauf S.L."/>
        </authorList>
    </citation>
    <scope>NUCLEOTIDE SEQUENCE [LARGE SCALE GENOMIC DNA]</scope>
    <source>
        <strain evidence="1 2">ATCC MYA-3509</strain>
    </source>
</reference>
<organism evidence="1 2">
    <name type="scientific">Acrasis kona</name>
    <dbReference type="NCBI Taxonomy" id="1008807"/>
    <lineage>
        <taxon>Eukaryota</taxon>
        <taxon>Discoba</taxon>
        <taxon>Heterolobosea</taxon>
        <taxon>Tetramitia</taxon>
        <taxon>Eutetramitia</taxon>
        <taxon>Acrasidae</taxon>
        <taxon>Acrasis</taxon>
    </lineage>
</organism>
<keyword evidence="1" id="KW-0489">Methyltransferase</keyword>
<dbReference type="GO" id="GO:0008168">
    <property type="term" value="F:methyltransferase activity"/>
    <property type="evidence" value="ECO:0007669"/>
    <property type="project" value="UniProtKB-KW"/>
</dbReference>
<proteinExistence type="predicted"/>
<name>A0AAW2YLS0_9EUKA</name>
<dbReference type="AlphaFoldDB" id="A0AAW2YLS0"/>
<evidence type="ECO:0000313" key="1">
    <source>
        <dbReference type="EMBL" id="KAL0478187.1"/>
    </source>
</evidence>
<protein>
    <submittedName>
        <fullName evidence="1">Small subunit rRNA methyltransferase H</fullName>
    </submittedName>
</protein>
<keyword evidence="1" id="KW-0808">Transferase</keyword>